<evidence type="ECO:0000256" key="3">
    <source>
        <dbReference type="PROSITE-ProRule" id="PRU00317"/>
    </source>
</evidence>
<keyword evidence="1" id="KW-0677">Repeat</keyword>
<dbReference type="SMART" id="SM00025">
    <property type="entry name" value="Pumilio"/>
    <property type="match status" value="2"/>
</dbReference>
<dbReference type="Pfam" id="PF00806">
    <property type="entry name" value="PUF"/>
    <property type="match status" value="3"/>
</dbReference>
<protein>
    <recommendedName>
        <fullName evidence="4">PUM-HD domain-containing protein</fullName>
    </recommendedName>
</protein>
<feature type="repeat" description="Pumilio" evidence="3">
    <location>
        <begin position="87"/>
        <end position="128"/>
    </location>
</feature>
<evidence type="ECO:0000313" key="5">
    <source>
        <dbReference type="EMBL" id="VAI74151.1"/>
    </source>
</evidence>
<dbReference type="SUPFAM" id="SSF48371">
    <property type="entry name" value="ARM repeat"/>
    <property type="match status" value="1"/>
</dbReference>
<dbReference type="PANTHER" id="PTHR12537:SF119">
    <property type="entry name" value="PUMILIO HOMOLOG 6, CHLOROPLASTIC"/>
    <property type="match status" value="1"/>
</dbReference>
<dbReference type="PROSITE" id="PS50302">
    <property type="entry name" value="PUM"/>
    <property type="match status" value="2"/>
</dbReference>
<dbReference type="InterPro" id="IPR001313">
    <property type="entry name" value="Pumilio_RNA-bd_rpt"/>
</dbReference>
<dbReference type="GO" id="GO:0003729">
    <property type="term" value="F:mRNA binding"/>
    <property type="evidence" value="ECO:0007669"/>
    <property type="project" value="TreeGrafter"/>
</dbReference>
<feature type="domain" description="PUM-HD" evidence="4">
    <location>
        <begin position="1"/>
        <end position="154"/>
    </location>
</feature>
<dbReference type="GO" id="GO:0006417">
    <property type="term" value="P:regulation of translation"/>
    <property type="evidence" value="ECO:0007669"/>
    <property type="project" value="UniProtKB-KW"/>
</dbReference>
<dbReference type="InterPro" id="IPR033133">
    <property type="entry name" value="PUM-HD"/>
</dbReference>
<dbReference type="AlphaFoldDB" id="A0A9R1BMK0"/>
<dbReference type="Proteomes" id="UP000324705">
    <property type="component" value="Chromosome 7A"/>
</dbReference>
<keyword evidence="2" id="KW-0810">Translation regulation</keyword>
<dbReference type="PANTHER" id="PTHR12537">
    <property type="entry name" value="RNA BINDING PROTEIN PUMILIO-RELATED"/>
    <property type="match status" value="1"/>
</dbReference>
<sequence>MLWSSMIPDDVSEVPLATLRHNISAYFFFPSLLQHVVEKGKSHERAQIISKLAGQVVTMSQNKFASNVIEKCFQHGDIAERDLLIREIVEQTDGNDTLLAMMKDQYANYVVQKILETCNDEQRELLVSRVKGHLQALRKYTYGKHTASRVEQLCGEGDAECDS</sequence>
<dbReference type="Gramene" id="TRITD7Av1G096840.2">
    <property type="protein sequence ID" value="TRITD7Av1G096840.2"/>
    <property type="gene ID" value="TRITD7Av1G096840"/>
</dbReference>
<feature type="repeat" description="Pumilio" evidence="3">
    <location>
        <begin position="51"/>
        <end position="86"/>
    </location>
</feature>
<dbReference type="PROSITE" id="PS50303">
    <property type="entry name" value="PUM_HD"/>
    <property type="match status" value="1"/>
</dbReference>
<dbReference type="InterPro" id="IPR011989">
    <property type="entry name" value="ARM-like"/>
</dbReference>
<evidence type="ECO:0000259" key="4">
    <source>
        <dbReference type="PROSITE" id="PS50303"/>
    </source>
</evidence>
<reference evidence="5 6" key="1">
    <citation type="submission" date="2017-09" db="EMBL/GenBank/DDBJ databases">
        <authorList>
            <consortium name="International Durum Wheat Genome Sequencing Consortium (IDWGSC)"/>
            <person name="Milanesi L."/>
        </authorList>
    </citation>
    <scope>NUCLEOTIDE SEQUENCE [LARGE SCALE GENOMIC DNA]</scope>
    <source>
        <strain evidence="6">cv. Svevo</strain>
    </source>
</reference>
<name>A0A9R1BMK0_TRITD</name>
<evidence type="ECO:0000256" key="2">
    <source>
        <dbReference type="ARBA" id="ARBA00022845"/>
    </source>
</evidence>
<dbReference type="Gene3D" id="1.25.10.10">
    <property type="entry name" value="Leucine-rich Repeat Variant"/>
    <property type="match status" value="1"/>
</dbReference>
<dbReference type="EMBL" id="LT934123">
    <property type="protein sequence ID" value="VAI74151.1"/>
    <property type="molecule type" value="Genomic_DNA"/>
</dbReference>
<accession>A0A9R1BMK0</accession>
<gene>
    <name evidence="5" type="ORF">TRITD_7Av1G096840</name>
</gene>
<organism evidence="5 6">
    <name type="scientific">Triticum turgidum subsp. durum</name>
    <name type="common">Durum wheat</name>
    <name type="synonym">Triticum durum</name>
    <dbReference type="NCBI Taxonomy" id="4567"/>
    <lineage>
        <taxon>Eukaryota</taxon>
        <taxon>Viridiplantae</taxon>
        <taxon>Streptophyta</taxon>
        <taxon>Embryophyta</taxon>
        <taxon>Tracheophyta</taxon>
        <taxon>Spermatophyta</taxon>
        <taxon>Magnoliopsida</taxon>
        <taxon>Liliopsida</taxon>
        <taxon>Poales</taxon>
        <taxon>Poaceae</taxon>
        <taxon>BOP clade</taxon>
        <taxon>Pooideae</taxon>
        <taxon>Triticodae</taxon>
        <taxon>Triticeae</taxon>
        <taxon>Triticinae</taxon>
        <taxon>Triticum</taxon>
    </lineage>
</organism>
<evidence type="ECO:0000256" key="1">
    <source>
        <dbReference type="ARBA" id="ARBA00022737"/>
    </source>
</evidence>
<evidence type="ECO:0000313" key="6">
    <source>
        <dbReference type="Proteomes" id="UP000324705"/>
    </source>
</evidence>
<proteinExistence type="predicted"/>
<keyword evidence="6" id="KW-1185">Reference proteome</keyword>
<dbReference type="GO" id="GO:0005737">
    <property type="term" value="C:cytoplasm"/>
    <property type="evidence" value="ECO:0007669"/>
    <property type="project" value="TreeGrafter"/>
</dbReference>
<dbReference type="InterPro" id="IPR016024">
    <property type="entry name" value="ARM-type_fold"/>
</dbReference>